<feature type="region of interest" description="Disordered" evidence="1">
    <location>
        <begin position="483"/>
        <end position="527"/>
    </location>
</feature>
<dbReference type="OrthoDB" id="3189403at2"/>
<protein>
    <submittedName>
        <fullName evidence="2">Portal protein SPP1</fullName>
    </submittedName>
</protein>
<keyword evidence="3" id="KW-1185">Reference proteome</keyword>
<sequence length="527" mass="58504">MAVMNKIPPTLAELGAANAASWVAEHNDWLGKVVEQHNLFIKEYEVDKYQAAYDGFLQSIDERDKSRGDDINHKLQTSLAPIIIDSVVDYMMGKPITWTVEADPKAEDAPKELVEAFRNDILQLLRSGDAQRVLAEQLRQGSIAYYSGVICWIDEAGDIDFEEFPVQEMVPVYDTRGKLRMVLRIFTVEADDGSGAITKVEMYDSKYVTYLVSQTAGGFELDAEEQETGNPVEHYAGRIPVSFFTNGTPAKYADRKKRLGTSDLATVFSLIEELAGTVSDKANTVDRLLDQFLVFTNVTTTEDEVVKMRKARAIVLKSKESSAQFLAPSQEDTAVENHMDRIEELTHQISGTPKINDLSGATATEIKMKYAPLDIKAGKKDLYFSQAIRSFILNLTDLLNAKRIKEKSESADVYGILTGEATSSVPLYRAEWLQFTIQRNLPQNFAEIAQIVAQLVGIVPDSYLYELLWFIDDPVAALAEMKKQKDADSKRQANASMSAMGYGEEFGSTGADDQDDEEEAAGGPGTE</sequence>
<dbReference type="STRING" id="360911.EAT1b_0027"/>
<gene>
    <name evidence="2" type="ordered locus">EAT1b_0027</name>
</gene>
<dbReference type="AlphaFoldDB" id="C4L0P4"/>
<dbReference type="Proteomes" id="UP000000716">
    <property type="component" value="Chromosome"/>
</dbReference>
<dbReference type="Pfam" id="PF05133">
    <property type="entry name" value="SPP1_portal"/>
    <property type="match status" value="1"/>
</dbReference>
<dbReference type="KEGG" id="eat:EAT1b_0027"/>
<evidence type="ECO:0000313" key="2">
    <source>
        <dbReference type="EMBL" id="ACQ68962.1"/>
    </source>
</evidence>
<name>C4L0P4_EXISA</name>
<organism evidence="2 3">
    <name type="scientific">Exiguobacterium sp. (strain ATCC BAA-1283 / AT1b)</name>
    <dbReference type="NCBI Taxonomy" id="360911"/>
    <lineage>
        <taxon>Bacteria</taxon>
        <taxon>Bacillati</taxon>
        <taxon>Bacillota</taxon>
        <taxon>Bacilli</taxon>
        <taxon>Bacillales</taxon>
        <taxon>Bacillales Family XII. Incertae Sedis</taxon>
        <taxon>Exiguobacterium</taxon>
    </lineage>
</organism>
<dbReference type="HOGENOM" id="CLU_516538_0_0_9"/>
<dbReference type="EMBL" id="CP001615">
    <property type="protein sequence ID" value="ACQ68962.1"/>
    <property type="molecule type" value="Genomic_DNA"/>
</dbReference>
<proteinExistence type="predicted"/>
<dbReference type="InterPro" id="IPR021145">
    <property type="entry name" value="Portal_protein_SPP1_Gp6-like"/>
</dbReference>
<evidence type="ECO:0000313" key="3">
    <source>
        <dbReference type="Proteomes" id="UP000000716"/>
    </source>
</evidence>
<accession>C4L0P4</accession>
<evidence type="ECO:0000256" key="1">
    <source>
        <dbReference type="SAM" id="MobiDB-lite"/>
    </source>
</evidence>
<dbReference type="eggNOG" id="ENOG502Z7Z6">
    <property type="taxonomic scope" value="Bacteria"/>
</dbReference>
<reference evidence="2 3" key="1">
    <citation type="journal article" date="2011" name="J. Bacteriol.">
        <title>Complete genome sequence of the Thermophilic Bacterium Exiguobacterium sp. AT1b.</title>
        <authorList>
            <person name="Vishnivetskaya T.A."/>
            <person name="Lucas S."/>
            <person name="Copeland A."/>
            <person name="Lapidus A."/>
            <person name="Glavina Del Rio T."/>
            <person name="Dalin E."/>
            <person name="Tice H."/>
            <person name="Bruce D.C."/>
            <person name="Goodwin L.A."/>
            <person name="Pitluck S."/>
            <person name="Saunders E."/>
            <person name="Brettin T."/>
            <person name="Detter C."/>
            <person name="Han C."/>
            <person name="Larimer F."/>
            <person name="Land M.L."/>
            <person name="Hauser L.J."/>
            <person name="Kyrpides N.C."/>
            <person name="Ovchinnikova G."/>
            <person name="Kathariou S."/>
            <person name="Ramaley R.F."/>
            <person name="Rodrigues D.F."/>
            <person name="Hendrix C."/>
            <person name="Richardson P."/>
            <person name="Tiedje J.M."/>
        </authorList>
    </citation>
    <scope>NUCLEOTIDE SEQUENCE [LARGE SCALE GENOMIC DNA]</scope>
    <source>
        <strain evidence="3">ATCC BAA-1283 / AT1b</strain>
    </source>
</reference>